<name>A0AA88M0P1_CHASR</name>
<sequence length="75" mass="8428">MNSLLFVSLRPFYFLCEICRLARAAEGSGSLGFYSSRCNTTAAGNHSPRVNRTPDPSTNTRMQDYHIVQLHNVHV</sequence>
<evidence type="ECO:0000256" key="2">
    <source>
        <dbReference type="SAM" id="SignalP"/>
    </source>
</evidence>
<feature type="region of interest" description="Disordered" evidence="1">
    <location>
        <begin position="42"/>
        <end position="62"/>
    </location>
</feature>
<feature type="chain" id="PRO_5041640016" description="Secreted protein" evidence="2">
    <location>
        <begin position="25"/>
        <end position="75"/>
    </location>
</feature>
<keyword evidence="4" id="KW-1185">Reference proteome</keyword>
<evidence type="ECO:0000313" key="3">
    <source>
        <dbReference type="EMBL" id="KAK2828069.1"/>
    </source>
</evidence>
<comment type="caution">
    <text evidence="3">The sequence shown here is derived from an EMBL/GenBank/DDBJ whole genome shotgun (WGS) entry which is preliminary data.</text>
</comment>
<feature type="signal peptide" evidence="2">
    <location>
        <begin position="1"/>
        <end position="24"/>
    </location>
</feature>
<protein>
    <recommendedName>
        <fullName evidence="5">Secreted protein</fullName>
    </recommendedName>
</protein>
<dbReference type="Proteomes" id="UP001187415">
    <property type="component" value="Unassembled WGS sequence"/>
</dbReference>
<reference evidence="3" key="1">
    <citation type="submission" date="2023-07" db="EMBL/GenBank/DDBJ databases">
        <title>Chromosome-level Genome Assembly of Striped Snakehead (Channa striata).</title>
        <authorList>
            <person name="Liu H."/>
        </authorList>
    </citation>
    <scope>NUCLEOTIDE SEQUENCE</scope>
    <source>
        <strain evidence="3">Gz</strain>
        <tissue evidence="3">Muscle</tissue>
    </source>
</reference>
<evidence type="ECO:0008006" key="5">
    <source>
        <dbReference type="Google" id="ProtNLM"/>
    </source>
</evidence>
<dbReference type="AlphaFoldDB" id="A0AA88M0P1"/>
<accession>A0AA88M0P1</accession>
<evidence type="ECO:0000313" key="4">
    <source>
        <dbReference type="Proteomes" id="UP001187415"/>
    </source>
</evidence>
<evidence type="ECO:0000256" key="1">
    <source>
        <dbReference type="SAM" id="MobiDB-lite"/>
    </source>
</evidence>
<dbReference type="EMBL" id="JAUPFM010000015">
    <property type="protein sequence ID" value="KAK2828069.1"/>
    <property type="molecule type" value="Genomic_DNA"/>
</dbReference>
<organism evidence="3 4">
    <name type="scientific">Channa striata</name>
    <name type="common">Snakehead murrel</name>
    <name type="synonym">Ophicephalus striatus</name>
    <dbReference type="NCBI Taxonomy" id="64152"/>
    <lineage>
        <taxon>Eukaryota</taxon>
        <taxon>Metazoa</taxon>
        <taxon>Chordata</taxon>
        <taxon>Craniata</taxon>
        <taxon>Vertebrata</taxon>
        <taxon>Euteleostomi</taxon>
        <taxon>Actinopterygii</taxon>
        <taxon>Neopterygii</taxon>
        <taxon>Teleostei</taxon>
        <taxon>Neoteleostei</taxon>
        <taxon>Acanthomorphata</taxon>
        <taxon>Anabantaria</taxon>
        <taxon>Anabantiformes</taxon>
        <taxon>Channoidei</taxon>
        <taxon>Channidae</taxon>
        <taxon>Channa</taxon>
    </lineage>
</organism>
<proteinExistence type="predicted"/>
<gene>
    <name evidence="3" type="ORF">Q5P01_019103</name>
</gene>
<keyword evidence="2" id="KW-0732">Signal</keyword>